<gene>
    <name evidence="3" type="ORF">HH308_06365</name>
</gene>
<evidence type="ECO:0000313" key="3">
    <source>
        <dbReference type="EMBL" id="NMO00836.1"/>
    </source>
</evidence>
<evidence type="ECO:0000256" key="1">
    <source>
        <dbReference type="SAM" id="Phobius"/>
    </source>
</evidence>
<reference evidence="3 4" key="1">
    <citation type="submission" date="2020-04" db="EMBL/GenBank/DDBJ databases">
        <title>Gordonia sp. nov. TBRC 11910.</title>
        <authorList>
            <person name="Suriyachadkun C."/>
        </authorList>
    </citation>
    <scope>NUCLEOTIDE SEQUENCE [LARGE SCALE GENOMIC DNA]</scope>
    <source>
        <strain evidence="3 4">TBRC 11910</strain>
    </source>
</reference>
<keyword evidence="4" id="KW-1185">Reference proteome</keyword>
<keyword evidence="1" id="KW-0812">Transmembrane</keyword>
<proteinExistence type="predicted"/>
<feature type="transmembrane region" description="Helical" evidence="1">
    <location>
        <begin position="147"/>
        <end position="167"/>
    </location>
</feature>
<accession>A0A848KQ77</accession>
<keyword evidence="1" id="KW-1133">Transmembrane helix</keyword>
<feature type="domain" description="Gp28/Gp37-like" evidence="2">
    <location>
        <begin position="32"/>
        <end position="512"/>
    </location>
</feature>
<protein>
    <recommendedName>
        <fullName evidence="2">Gp28/Gp37-like domain-containing protein</fullName>
    </recommendedName>
</protein>
<evidence type="ECO:0000259" key="2">
    <source>
        <dbReference type="Pfam" id="PF14594"/>
    </source>
</evidence>
<organism evidence="3 4">
    <name type="scientific">Gordonia asplenii</name>
    <dbReference type="NCBI Taxonomy" id="2725283"/>
    <lineage>
        <taxon>Bacteria</taxon>
        <taxon>Bacillati</taxon>
        <taxon>Actinomycetota</taxon>
        <taxon>Actinomycetes</taxon>
        <taxon>Mycobacteriales</taxon>
        <taxon>Gordoniaceae</taxon>
        <taxon>Gordonia</taxon>
    </lineage>
</organism>
<keyword evidence="1" id="KW-0472">Membrane</keyword>
<sequence length="541" mass="60436">MPPLMSCDQVRSTLQMEYADFLFKARSRPEVILYDKQWDKKLPIVGETQASFIEKLNDTGEGNLVLFATPDQQDFIVDQLGEWEDLHIRVINGFKEWTGKAATISDKGDEEGFEYISIKFLHEYEHIKKIVCFANPLFPAEFQWPKMWFYGGGAVFGITCLIFFNLLRRFALPWTFSDNIFDPASWITNFDPANWPIVVVPKQWMFDTSMWCLLATRFGNCHDVIAPTLKDAGCQVRVYRWFPGMPQPAPDHYTLTRPTLVIDVIDKSGYVGASGTVLDGLAHLITEVADDLINEVVSETTAGPTPEYSIAGFMGTHVDDPWVSWRNAFRTRGISGVKTWEMVRHKATAGAIVTGGKSPEYINAGIKLLMNAALGYLGLLVGNPGLALGIFEDQVEDVILAFHRVPNPIRMDKMGMDGPPYGEYWEASGTTGFSIGALQALRTGFYRTRAYTTFKLEVRSGAPYWPGAHFDVGDRVSGEVGRSRKLYIEHVYSIGQSWSRTEDPDFAISIGDDQVEDTPGGILSRQVAMLKSLIVGIGLSS</sequence>
<name>A0A848KQ77_9ACTN</name>
<dbReference type="RefSeq" id="WP_170193341.1">
    <property type="nucleotide sequence ID" value="NZ_JABBNB010000005.1"/>
</dbReference>
<dbReference type="Pfam" id="PF14594">
    <property type="entry name" value="Sipho_Gp37"/>
    <property type="match status" value="1"/>
</dbReference>
<evidence type="ECO:0000313" key="4">
    <source>
        <dbReference type="Proteomes" id="UP000550729"/>
    </source>
</evidence>
<dbReference type="Proteomes" id="UP000550729">
    <property type="component" value="Unassembled WGS sequence"/>
</dbReference>
<dbReference type="AlphaFoldDB" id="A0A848KQ77"/>
<comment type="caution">
    <text evidence="3">The sequence shown here is derived from an EMBL/GenBank/DDBJ whole genome shotgun (WGS) entry which is preliminary data.</text>
</comment>
<dbReference type="InterPro" id="IPR029432">
    <property type="entry name" value="Gp28/Gp37-like_dom"/>
</dbReference>
<dbReference type="EMBL" id="JABBNB010000005">
    <property type="protein sequence ID" value="NMO00836.1"/>
    <property type="molecule type" value="Genomic_DNA"/>
</dbReference>